<dbReference type="Proteomes" id="UP001499930">
    <property type="component" value="Unassembled WGS sequence"/>
</dbReference>
<dbReference type="RefSeq" id="WP_344888498.1">
    <property type="nucleotide sequence ID" value="NZ_BAAAWD010000004.1"/>
</dbReference>
<evidence type="ECO:0000313" key="2">
    <source>
        <dbReference type="Proteomes" id="UP001499930"/>
    </source>
</evidence>
<keyword evidence="2" id="KW-1185">Reference proteome</keyword>
<evidence type="ECO:0000313" key="1">
    <source>
        <dbReference type="EMBL" id="GAA2990669.1"/>
    </source>
</evidence>
<reference evidence="1 2" key="1">
    <citation type="journal article" date="2019" name="Int. J. Syst. Evol. Microbiol.">
        <title>The Global Catalogue of Microorganisms (GCM) 10K type strain sequencing project: providing services to taxonomists for standard genome sequencing and annotation.</title>
        <authorList>
            <consortium name="The Broad Institute Genomics Platform"/>
            <consortium name="The Broad Institute Genome Sequencing Center for Infectious Disease"/>
            <person name="Wu L."/>
            <person name="Ma J."/>
        </authorList>
    </citation>
    <scope>NUCLEOTIDE SEQUENCE [LARGE SCALE GENOMIC DNA]</scope>
    <source>
        <strain evidence="1 2">JCM 3106</strain>
    </source>
</reference>
<sequence>MPTANETVRATTHWTVRRWDADQTGWVQHRTGLLAPAPADFARAGVEPYLTTEVHGNLATTAGLTRLTSLLTAGGGQAIVATSARIGVGNGAGTAAIGDTDLSASAGSANRWFQVLDATYPQTSGGVLTLKATFAAADGNFAWNEFGIDIGAPTVTSGATVNAVLFNHKTAIAQGSKANGQTWAATASVSFG</sequence>
<proteinExistence type="predicted"/>
<gene>
    <name evidence="1" type="ORF">GCM10017559_08400</name>
</gene>
<comment type="caution">
    <text evidence="1">The sequence shown here is derived from an EMBL/GenBank/DDBJ whole genome shotgun (WGS) entry which is preliminary data.</text>
</comment>
<evidence type="ECO:0008006" key="3">
    <source>
        <dbReference type="Google" id="ProtNLM"/>
    </source>
</evidence>
<dbReference type="EMBL" id="BAAAWD010000004">
    <property type="protein sequence ID" value="GAA2990669.1"/>
    <property type="molecule type" value="Genomic_DNA"/>
</dbReference>
<organism evidence="1 2">
    <name type="scientific">Streptosporangium longisporum</name>
    <dbReference type="NCBI Taxonomy" id="46187"/>
    <lineage>
        <taxon>Bacteria</taxon>
        <taxon>Bacillati</taxon>
        <taxon>Actinomycetota</taxon>
        <taxon>Actinomycetes</taxon>
        <taxon>Streptosporangiales</taxon>
        <taxon>Streptosporangiaceae</taxon>
        <taxon>Streptosporangium</taxon>
    </lineage>
</organism>
<protein>
    <recommendedName>
        <fullName evidence="3">Minor tail protein</fullName>
    </recommendedName>
</protein>
<name>A0ABN3XSP7_9ACTN</name>
<accession>A0ABN3XSP7</accession>